<dbReference type="Pfam" id="PF13181">
    <property type="entry name" value="TPR_8"/>
    <property type="match status" value="1"/>
</dbReference>
<evidence type="ECO:0000256" key="1">
    <source>
        <dbReference type="ARBA" id="ARBA00002550"/>
    </source>
</evidence>
<name>A0A6P7G6K8_DIAVI</name>
<organism evidence="3">
    <name type="scientific">Diabrotica virgifera virgifera</name>
    <name type="common">western corn rootworm</name>
    <dbReference type="NCBI Taxonomy" id="50390"/>
    <lineage>
        <taxon>Eukaryota</taxon>
        <taxon>Metazoa</taxon>
        <taxon>Ecdysozoa</taxon>
        <taxon>Arthropoda</taxon>
        <taxon>Hexapoda</taxon>
        <taxon>Insecta</taxon>
        <taxon>Pterygota</taxon>
        <taxon>Neoptera</taxon>
        <taxon>Endopterygota</taxon>
        <taxon>Coleoptera</taxon>
        <taxon>Polyphaga</taxon>
        <taxon>Cucujiformia</taxon>
        <taxon>Chrysomeloidea</taxon>
        <taxon>Chrysomelidae</taxon>
        <taxon>Galerucinae</taxon>
        <taxon>Diabroticina</taxon>
        <taxon>Diabroticites</taxon>
        <taxon>Diabrotica</taxon>
    </lineage>
</organism>
<comment type="function">
    <text evidence="1">Involved in endocytosis.</text>
</comment>
<dbReference type="SMART" id="SM00028">
    <property type="entry name" value="TPR"/>
    <property type="match status" value="3"/>
</dbReference>
<proteinExistence type="inferred from homology"/>
<dbReference type="SUPFAM" id="SSF48452">
    <property type="entry name" value="TPR-like"/>
    <property type="match status" value="1"/>
</dbReference>
<dbReference type="InterPro" id="IPR019734">
    <property type="entry name" value="TPR_rpt"/>
</dbReference>
<reference evidence="3" key="1">
    <citation type="submission" date="2025-08" db="UniProtKB">
        <authorList>
            <consortium name="RefSeq"/>
        </authorList>
    </citation>
    <scope>IDENTIFICATION</scope>
    <source>
        <tissue evidence="3">Whole insect</tissue>
    </source>
</reference>
<gene>
    <name evidence="3" type="primary">LOC114338303</name>
</gene>
<protein>
    <submittedName>
        <fullName evidence="3">Tetratricopeptide repeat protein 7B-like</fullName>
    </submittedName>
</protein>
<dbReference type="GO" id="GO:0046854">
    <property type="term" value="P:phosphatidylinositol phosphate biosynthetic process"/>
    <property type="evidence" value="ECO:0007669"/>
    <property type="project" value="TreeGrafter"/>
</dbReference>
<comment type="similarity">
    <text evidence="2">Belongs to the YPP1 family.</text>
</comment>
<dbReference type="InterPro" id="IPR051722">
    <property type="entry name" value="Endocytosis_PI4K-reg_protein"/>
</dbReference>
<dbReference type="RefSeq" id="XP_028144694.1">
    <property type="nucleotide sequence ID" value="XM_028288893.1"/>
</dbReference>
<sequence>MLLYILGSLHLHNLAATRVEQALSEVASSMSSFNPRPGPQRAWMLQVEIWLLLAELYLALDQPADIQMCVQEAMQIYPLSHHTMHMKGLLHMHKQEWADAKMCFQNAVAINPLHVQSLQQLGLVYHYLDLQGLAETTLREAAKIEPKNHVTW</sequence>
<dbReference type="PANTHER" id="PTHR23083">
    <property type="entry name" value="TETRATRICOPEPTIDE REPEAT PROTEIN, TPR"/>
    <property type="match status" value="1"/>
</dbReference>
<dbReference type="GO" id="GO:0005886">
    <property type="term" value="C:plasma membrane"/>
    <property type="evidence" value="ECO:0007669"/>
    <property type="project" value="TreeGrafter"/>
</dbReference>
<accession>A0A6P7G6K8</accession>
<evidence type="ECO:0000256" key="2">
    <source>
        <dbReference type="ARBA" id="ARBA00038251"/>
    </source>
</evidence>
<dbReference type="Gene3D" id="1.25.40.10">
    <property type="entry name" value="Tetratricopeptide repeat domain"/>
    <property type="match status" value="1"/>
</dbReference>
<dbReference type="InterPro" id="IPR011990">
    <property type="entry name" value="TPR-like_helical_dom_sf"/>
</dbReference>
<dbReference type="GO" id="GO:0072659">
    <property type="term" value="P:protein localization to plasma membrane"/>
    <property type="evidence" value="ECO:0007669"/>
    <property type="project" value="TreeGrafter"/>
</dbReference>
<evidence type="ECO:0000313" key="3">
    <source>
        <dbReference type="RefSeq" id="XP_028144694.1"/>
    </source>
</evidence>
<dbReference type="PANTHER" id="PTHR23083:SF464">
    <property type="entry name" value="TETRATRICOPEPTIDE REPEAT DOMAIN 7, ISOFORM A"/>
    <property type="match status" value="1"/>
</dbReference>
<dbReference type="InParanoid" id="A0A6P7G6K8"/>
<dbReference type="AlphaFoldDB" id="A0A6P7G6K8"/>